<evidence type="ECO:0000313" key="14">
    <source>
        <dbReference type="RefSeq" id="XP_034233825.1"/>
    </source>
</evidence>
<protein>
    <submittedName>
        <fullName evidence="14">Nuclear hormone receptor FTZ-F1 beta isoform X1</fullName>
    </submittedName>
</protein>
<dbReference type="Gene3D" id="1.10.565.10">
    <property type="entry name" value="Retinoid X Receptor"/>
    <property type="match status" value="1"/>
</dbReference>
<dbReference type="RefSeq" id="XP_034233825.1">
    <property type="nucleotide sequence ID" value="XM_034377934.1"/>
</dbReference>
<dbReference type="GeneID" id="117640915"/>
<feature type="compositionally biased region" description="Polar residues" evidence="10">
    <location>
        <begin position="236"/>
        <end position="253"/>
    </location>
</feature>
<dbReference type="CDD" id="cd06930">
    <property type="entry name" value="NR_LBD_F2"/>
    <property type="match status" value="1"/>
</dbReference>
<keyword evidence="13" id="KW-1185">Reference proteome</keyword>
<dbReference type="InterPro" id="IPR016355">
    <property type="entry name" value="NR5-like"/>
</dbReference>
<dbReference type="InterPro" id="IPR001628">
    <property type="entry name" value="Znf_hrmn_rcpt"/>
</dbReference>
<keyword evidence="3" id="KW-0863">Zinc-finger</keyword>
<dbReference type="GO" id="GO:0004879">
    <property type="term" value="F:nuclear receptor activity"/>
    <property type="evidence" value="ECO:0007669"/>
    <property type="project" value="InterPro"/>
</dbReference>
<reference evidence="14" key="1">
    <citation type="submission" date="2025-08" db="UniProtKB">
        <authorList>
            <consortium name="RefSeq"/>
        </authorList>
    </citation>
    <scope>IDENTIFICATION</scope>
    <source>
        <tissue evidence="14">Total insect</tissue>
    </source>
</reference>
<dbReference type="PROSITE" id="PS51843">
    <property type="entry name" value="NR_LBD"/>
    <property type="match status" value="1"/>
</dbReference>
<dbReference type="CTD" id="35398"/>
<dbReference type="InterPro" id="IPR013088">
    <property type="entry name" value="Znf_NHR/GATA"/>
</dbReference>
<feature type="compositionally biased region" description="Low complexity" evidence="10">
    <location>
        <begin position="547"/>
        <end position="576"/>
    </location>
</feature>
<sequence length="883" mass="94044">MSGVGPWSGARPPKSSPEQAHHSSSSASPSPSPSPVPAETSTSVSSVKVPPDTGQAGGSPSPGAPQGTCLVASGPVTVTTIPGPGPAIGTNGKKYFPLPATCNGSIVSGQGKCSVLVGGSERSSERSSERMVEDDDVTESDNEVSKIHFSVAGVNMRLKKKHDLMSTEDSQDAIVKEEPVRPMSWEGELSDTEMMQEDTSMEGVQVSVVHNADTLSDEKPLPLKFGQSVMDYVRKPNSSSSQNAGRPQPSSLASGATELPLLVGKLLGGGSCYSPVLPHRPLGSVGKQVPPNPSPDSAIHSAYSYSSPTQSPVTSRHSSSHGLPSSGFSSPYTPSLSRNNSDASQYGGSQHSSCYSQSYSSVSVSPTQFSPTHSPIQGRHMYAVGFPSPVLNRGGASDFNGNGSPLQGVSDDRDGAYLDEKMSALAADLVHHSGLNAPGISRQQLINSPCPICGDKISGFHYGIFSCESCKGFFKRTVQNRKNYVCMRGSTCPVTIATRKKCPACRFEKCLRKGMKLEAIREDRTRGGRSTYQISYTLPAGLVPPDGASTPPSGSAGSGNPSSSNGGGTSSSNGSSHSKFTSHGSPGDFQVKLEVPDHGHVPPVTSHRRAIPPLLEEIMEVERFWLCNDQETQHKMGNGSQASHSAHHQGFSSSPKSSSSSNAHPTATATNSSGSSSSSSSSSSVEASNLSNLTEIADDRLYKIVKWCKNLPVFKNISVDDQIALLLNAWCELLLLSCCFRSMRTPGEIRVGHGKSISLAQAQDLGLRPCIERMLNFTEHLRRLRVDEYEYVAMKVIVLVTSDVSDLSEPEKVRASQEKALQALQQYTSDHYPDIPSKFGELLLRIPDLQRTCQVGKEILSIMNEEREGPSFHLLMELLGGDH</sequence>
<feature type="region of interest" description="Disordered" evidence="10">
    <location>
        <begin position="118"/>
        <end position="142"/>
    </location>
</feature>
<evidence type="ECO:0000256" key="7">
    <source>
        <dbReference type="ARBA" id="ARBA00023163"/>
    </source>
</evidence>
<dbReference type="FunFam" id="3.30.50.10:FF:000037">
    <property type="entry name" value="Nuclear hormone receptor FTZ-F1 beta"/>
    <property type="match status" value="1"/>
</dbReference>
<dbReference type="FunCoup" id="A0A6P8YAQ5">
    <property type="interactions" value="338"/>
</dbReference>
<dbReference type="SUPFAM" id="SSF48508">
    <property type="entry name" value="Nuclear receptor ligand-binding domain"/>
    <property type="match status" value="1"/>
</dbReference>
<dbReference type="GO" id="GO:0005634">
    <property type="term" value="C:nucleus"/>
    <property type="evidence" value="ECO:0007669"/>
    <property type="project" value="UniProtKB-SubCell"/>
</dbReference>
<feature type="region of interest" description="Disordered" evidence="10">
    <location>
        <begin position="233"/>
        <end position="253"/>
    </location>
</feature>
<feature type="domain" description="NR LBD" evidence="12">
    <location>
        <begin position="652"/>
        <end position="882"/>
    </location>
</feature>
<dbReference type="SMART" id="SM00430">
    <property type="entry name" value="HOLI"/>
    <property type="match status" value="1"/>
</dbReference>
<dbReference type="PRINTS" id="PR00398">
    <property type="entry name" value="STRDHORMONER"/>
</dbReference>
<dbReference type="OrthoDB" id="5984981at2759"/>
<keyword evidence="9" id="KW-0539">Nucleus</keyword>
<dbReference type="PANTHER" id="PTHR24086">
    <property type="entry name" value="NUCLEAR RECEPTOR SUBFAMILY 5 GROUP A"/>
    <property type="match status" value="1"/>
</dbReference>
<evidence type="ECO:0000256" key="1">
    <source>
        <dbReference type="ARBA" id="ARBA00004123"/>
    </source>
</evidence>
<feature type="region of interest" description="Disordered" evidence="10">
    <location>
        <begin position="284"/>
        <end position="350"/>
    </location>
</feature>
<dbReference type="Pfam" id="PF00105">
    <property type="entry name" value="zf-C4"/>
    <property type="match status" value="1"/>
</dbReference>
<dbReference type="GO" id="GO:0043565">
    <property type="term" value="F:sequence-specific DNA binding"/>
    <property type="evidence" value="ECO:0007669"/>
    <property type="project" value="InterPro"/>
</dbReference>
<keyword evidence="8 14" id="KW-0675">Receptor</keyword>
<feature type="compositionally biased region" description="Low complexity" evidence="10">
    <location>
        <begin position="16"/>
        <end position="29"/>
    </location>
</feature>
<keyword evidence="4" id="KW-0862">Zinc</keyword>
<feature type="compositionally biased region" description="Basic and acidic residues" evidence="10">
    <location>
        <begin position="122"/>
        <end position="131"/>
    </location>
</feature>
<evidence type="ECO:0000256" key="3">
    <source>
        <dbReference type="ARBA" id="ARBA00022771"/>
    </source>
</evidence>
<keyword evidence="6" id="KW-0238">DNA-binding</keyword>
<evidence type="ECO:0000256" key="4">
    <source>
        <dbReference type="ARBA" id="ARBA00022833"/>
    </source>
</evidence>
<dbReference type="InParanoid" id="A0A6P8YAQ5"/>
<evidence type="ECO:0000259" key="12">
    <source>
        <dbReference type="PROSITE" id="PS51843"/>
    </source>
</evidence>
<evidence type="ECO:0000313" key="13">
    <source>
        <dbReference type="Proteomes" id="UP000515158"/>
    </source>
</evidence>
<comment type="subcellular location">
    <subcellularLocation>
        <location evidence="1">Nucleus</location>
    </subcellularLocation>
</comment>
<dbReference type="InterPro" id="IPR001723">
    <property type="entry name" value="Nuclear_hrmn_rcpt"/>
</dbReference>
<dbReference type="SUPFAM" id="SSF57716">
    <property type="entry name" value="Glucocorticoid receptor-like (DNA-binding domain)"/>
    <property type="match status" value="1"/>
</dbReference>
<feature type="compositionally biased region" description="Polar residues" evidence="10">
    <location>
        <begin position="303"/>
        <end position="314"/>
    </location>
</feature>
<feature type="compositionally biased region" description="Low complexity" evidence="10">
    <location>
        <begin position="58"/>
        <end position="67"/>
    </location>
</feature>
<dbReference type="AlphaFoldDB" id="A0A6P8YAQ5"/>
<dbReference type="PANTHER" id="PTHR24086:SF25">
    <property type="entry name" value="NUCLEAR HORMONE RECEPTOR FTZ-F1 BETA"/>
    <property type="match status" value="1"/>
</dbReference>
<gene>
    <name evidence="14" type="primary">LOC117640915</name>
</gene>
<evidence type="ECO:0000256" key="2">
    <source>
        <dbReference type="ARBA" id="ARBA00022723"/>
    </source>
</evidence>
<dbReference type="PROSITE" id="PS00031">
    <property type="entry name" value="NUCLEAR_REC_DBD_1"/>
    <property type="match status" value="1"/>
</dbReference>
<feature type="compositionally biased region" description="Low complexity" evidence="10">
    <location>
        <begin position="74"/>
        <end position="90"/>
    </location>
</feature>
<dbReference type="Proteomes" id="UP000515158">
    <property type="component" value="Unplaced"/>
</dbReference>
<feature type="region of interest" description="Disordered" evidence="10">
    <location>
        <begin position="635"/>
        <end position="685"/>
    </location>
</feature>
<evidence type="ECO:0000256" key="6">
    <source>
        <dbReference type="ARBA" id="ARBA00023125"/>
    </source>
</evidence>
<feature type="compositionally biased region" description="Polar residues" evidence="10">
    <location>
        <begin position="332"/>
        <end position="343"/>
    </location>
</feature>
<name>A0A6P8YAQ5_THRPL</name>
<dbReference type="Pfam" id="PF00104">
    <property type="entry name" value="Hormone_recep"/>
    <property type="match status" value="1"/>
</dbReference>
<feature type="region of interest" description="Disordered" evidence="10">
    <location>
        <begin position="539"/>
        <end position="608"/>
    </location>
</feature>
<dbReference type="KEGG" id="tpal:117640915"/>
<keyword evidence="7" id="KW-0804">Transcription</keyword>
<feature type="region of interest" description="Disordered" evidence="10">
    <location>
        <begin position="1"/>
        <end position="91"/>
    </location>
</feature>
<evidence type="ECO:0000256" key="8">
    <source>
        <dbReference type="ARBA" id="ARBA00023170"/>
    </source>
</evidence>
<dbReference type="SMART" id="SM00399">
    <property type="entry name" value="ZnF_C4"/>
    <property type="match status" value="1"/>
</dbReference>
<evidence type="ECO:0000256" key="5">
    <source>
        <dbReference type="ARBA" id="ARBA00023015"/>
    </source>
</evidence>
<evidence type="ECO:0000256" key="9">
    <source>
        <dbReference type="ARBA" id="ARBA00023242"/>
    </source>
</evidence>
<feature type="domain" description="Nuclear receptor" evidence="11">
    <location>
        <begin position="447"/>
        <end position="522"/>
    </location>
</feature>
<proteinExistence type="predicted"/>
<dbReference type="Gene3D" id="3.30.50.10">
    <property type="entry name" value="Erythroid Transcription Factor GATA-1, subunit A"/>
    <property type="match status" value="1"/>
</dbReference>
<dbReference type="CDD" id="cd07167">
    <property type="entry name" value="NR_DBD_Lrh-1_like"/>
    <property type="match status" value="1"/>
</dbReference>
<accession>A0A6P8YAQ5</accession>
<dbReference type="PROSITE" id="PS51030">
    <property type="entry name" value="NUCLEAR_REC_DBD_2"/>
    <property type="match status" value="1"/>
</dbReference>
<dbReference type="InterPro" id="IPR035500">
    <property type="entry name" value="NHR-like_dom_sf"/>
</dbReference>
<evidence type="ECO:0000256" key="10">
    <source>
        <dbReference type="SAM" id="MobiDB-lite"/>
    </source>
</evidence>
<feature type="compositionally biased region" description="Acidic residues" evidence="10">
    <location>
        <begin position="132"/>
        <end position="142"/>
    </location>
</feature>
<dbReference type="InterPro" id="IPR000536">
    <property type="entry name" value="Nucl_hrmn_rcpt_lig-bd"/>
</dbReference>
<feature type="compositionally biased region" description="Low complexity" evidence="10">
    <location>
        <begin position="315"/>
        <end position="331"/>
    </location>
</feature>
<dbReference type="PRINTS" id="PR00047">
    <property type="entry name" value="STROIDFINGER"/>
</dbReference>
<feature type="compositionally biased region" description="Low complexity" evidence="10">
    <location>
        <begin position="652"/>
        <end position="684"/>
    </location>
</feature>
<dbReference type="GO" id="GO:0008270">
    <property type="term" value="F:zinc ion binding"/>
    <property type="evidence" value="ECO:0007669"/>
    <property type="project" value="UniProtKB-KW"/>
</dbReference>
<organism evidence="14">
    <name type="scientific">Thrips palmi</name>
    <name type="common">Melon thrips</name>
    <dbReference type="NCBI Taxonomy" id="161013"/>
    <lineage>
        <taxon>Eukaryota</taxon>
        <taxon>Metazoa</taxon>
        <taxon>Ecdysozoa</taxon>
        <taxon>Arthropoda</taxon>
        <taxon>Hexapoda</taxon>
        <taxon>Insecta</taxon>
        <taxon>Pterygota</taxon>
        <taxon>Neoptera</taxon>
        <taxon>Paraneoptera</taxon>
        <taxon>Thysanoptera</taxon>
        <taxon>Terebrantia</taxon>
        <taxon>Thripoidea</taxon>
        <taxon>Thripidae</taxon>
        <taxon>Thrips</taxon>
    </lineage>
</organism>
<evidence type="ECO:0000259" key="11">
    <source>
        <dbReference type="PROSITE" id="PS51030"/>
    </source>
</evidence>
<keyword evidence="2" id="KW-0479">Metal-binding</keyword>
<keyword evidence="5" id="KW-0805">Transcription regulation</keyword>
<feature type="compositionally biased region" description="Low complexity" evidence="10">
    <location>
        <begin position="37"/>
        <end position="47"/>
    </location>
</feature>